<dbReference type="EMBL" id="MZ348422">
    <property type="protein sequence ID" value="QYN79902.1"/>
    <property type="molecule type" value="Genomic_DNA"/>
</dbReference>
<reference evidence="1" key="1">
    <citation type="journal article" date="2021" name="Viruses">
        <title>Novel Viruses That Lyse Plant and Human Strains of Kosakonia cowanii.</title>
        <authorList>
            <person name="Petrzik K."/>
            <person name="Brazdova S."/>
            <person name="Krawczyk K."/>
        </authorList>
    </citation>
    <scope>NUCLEOTIDE SEQUENCE</scope>
</reference>
<evidence type="ECO:0000313" key="2">
    <source>
        <dbReference type="Proteomes" id="UP000828443"/>
    </source>
</evidence>
<organism evidence="1 2">
    <name type="scientific">Kosakonia phage Kc263</name>
    <dbReference type="NCBI Taxonomy" id="2863194"/>
    <lineage>
        <taxon>Viruses</taxon>
        <taxon>Duplodnaviria</taxon>
        <taxon>Heunggongvirae</taxon>
        <taxon>Uroviricota</taxon>
        <taxon>Caudoviricetes</taxon>
        <taxon>Chimalliviridae</taxon>
        <taxon>Branisovskavirus</taxon>
        <taxon>Branisovskavirus Kc263</taxon>
    </lineage>
</organism>
<dbReference type="GeneID" id="77953079"/>
<protein>
    <submittedName>
        <fullName evidence="1">Uncharacterized protein</fullName>
    </submittedName>
</protein>
<keyword evidence="2" id="KW-1185">Reference proteome</keyword>
<accession>A0AAE7WFL6</accession>
<proteinExistence type="predicted"/>
<name>A0AAE7WFL6_9CAUD</name>
<dbReference type="Proteomes" id="UP000828443">
    <property type="component" value="Segment"/>
</dbReference>
<evidence type="ECO:0000313" key="1">
    <source>
        <dbReference type="EMBL" id="QYN79902.1"/>
    </source>
</evidence>
<dbReference type="RefSeq" id="YP_010676714.1">
    <property type="nucleotide sequence ID" value="NC_071015.1"/>
</dbReference>
<dbReference type="KEGG" id="vg:77953079"/>
<sequence length="56" mass="6209">MKGVSRRSLLLFVVGKSFTPKAVVEDVVLSAVTKAVVGPELNLLNNFRKRFNNVIH</sequence>